<dbReference type="Proteomes" id="UP000809337">
    <property type="component" value="Unassembled WGS sequence"/>
</dbReference>
<name>A0A9Q2NPC9_9RHOB</name>
<proteinExistence type="predicted"/>
<protein>
    <submittedName>
        <fullName evidence="1">Uncharacterized protein</fullName>
    </submittedName>
</protein>
<accession>A0A9Q2NPC9</accession>
<comment type="caution">
    <text evidence="1">The sequence shown here is derived from an EMBL/GenBank/DDBJ whole genome shotgun (WGS) entry which is preliminary data.</text>
</comment>
<evidence type="ECO:0000313" key="2">
    <source>
        <dbReference type="Proteomes" id="UP000809337"/>
    </source>
</evidence>
<dbReference type="EMBL" id="JAFBWN010000025">
    <property type="protein sequence ID" value="MBM2357003.1"/>
    <property type="molecule type" value="Genomic_DNA"/>
</dbReference>
<gene>
    <name evidence="1" type="ORF">JQX14_20850</name>
</gene>
<evidence type="ECO:0000313" key="1">
    <source>
        <dbReference type="EMBL" id="MBM2357003.1"/>
    </source>
</evidence>
<organism evidence="1 2">
    <name type="scientific">Pseudosulfitobacter pseudonitzschiae</name>
    <dbReference type="NCBI Taxonomy" id="1402135"/>
    <lineage>
        <taxon>Bacteria</taxon>
        <taxon>Pseudomonadati</taxon>
        <taxon>Pseudomonadota</taxon>
        <taxon>Alphaproteobacteria</taxon>
        <taxon>Rhodobacterales</taxon>
        <taxon>Roseobacteraceae</taxon>
        <taxon>Pseudosulfitobacter</taxon>
    </lineage>
</organism>
<reference evidence="1" key="1">
    <citation type="submission" date="2021-01" db="EMBL/GenBank/DDBJ databases">
        <title>Diatom-associated Roseobacters Show Island Model of Population Structure.</title>
        <authorList>
            <person name="Qu L."/>
            <person name="Feng X."/>
            <person name="Chen Y."/>
            <person name="Li L."/>
            <person name="Wang X."/>
            <person name="Hu Z."/>
            <person name="Wang H."/>
            <person name="Luo H."/>
        </authorList>
    </citation>
    <scope>NUCLEOTIDE SEQUENCE</scope>
    <source>
        <strain evidence="1">SM26-45</strain>
    </source>
</reference>
<dbReference type="AlphaFoldDB" id="A0A9Q2NPC9"/>
<sequence>MVLFEQMQSEPEPETIEIGEVHLVFDGDVKDPRTRGRVDQYLALFQDAVSSQSNGYSFYYGDRVVKISELFFELDEIVDGSVIAKAKLVGGFVLGTYGAIAAYPSFKEAIPMIAQDLNSAFEYVTEHAPEQNEDMPPPKNAQVYFRDEKEIEELLEQKLY</sequence>